<accession>A0A1H7Z168</accession>
<dbReference type="Pfam" id="PF06271">
    <property type="entry name" value="RDD"/>
    <property type="match status" value="1"/>
</dbReference>
<evidence type="ECO:0000259" key="7">
    <source>
        <dbReference type="Pfam" id="PF06271"/>
    </source>
</evidence>
<dbReference type="RefSeq" id="WP_092751053.1">
    <property type="nucleotide sequence ID" value="NZ_FOCG01000001.1"/>
</dbReference>
<dbReference type="OrthoDB" id="9804829at2"/>
<keyword evidence="9" id="KW-1185">Reference proteome</keyword>
<name>A0A1H7Z168_9FIRM</name>
<evidence type="ECO:0000313" key="8">
    <source>
        <dbReference type="EMBL" id="SEM51754.1"/>
    </source>
</evidence>
<dbReference type="Proteomes" id="UP000199158">
    <property type="component" value="Unassembled WGS sequence"/>
</dbReference>
<dbReference type="PANTHER" id="PTHR36115:SF6">
    <property type="entry name" value="PROLINE-RICH ANTIGEN HOMOLOG"/>
    <property type="match status" value="1"/>
</dbReference>
<evidence type="ECO:0000256" key="6">
    <source>
        <dbReference type="SAM" id="Phobius"/>
    </source>
</evidence>
<keyword evidence="4 6" id="KW-1133">Transmembrane helix</keyword>
<evidence type="ECO:0000256" key="3">
    <source>
        <dbReference type="ARBA" id="ARBA00022692"/>
    </source>
</evidence>
<keyword evidence="2" id="KW-1003">Cell membrane</keyword>
<dbReference type="InterPro" id="IPR051791">
    <property type="entry name" value="Pra-immunoreactive"/>
</dbReference>
<dbReference type="STRING" id="474960.SAMN05216180_0360"/>
<keyword evidence="3 6" id="KW-0812">Transmembrane</keyword>
<organism evidence="8 9">
    <name type="scientific">Hydrogenoanaerobacterium saccharovorans</name>
    <dbReference type="NCBI Taxonomy" id="474960"/>
    <lineage>
        <taxon>Bacteria</taxon>
        <taxon>Bacillati</taxon>
        <taxon>Bacillota</taxon>
        <taxon>Clostridia</taxon>
        <taxon>Eubacteriales</taxon>
        <taxon>Oscillospiraceae</taxon>
        <taxon>Hydrogenoanaerobacterium</taxon>
    </lineage>
</organism>
<proteinExistence type="predicted"/>
<feature type="transmembrane region" description="Helical" evidence="6">
    <location>
        <begin position="111"/>
        <end position="137"/>
    </location>
</feature>
<dbReference type="AlphaFoldDB" id="A0A1H7Z168"/>
<protein>
    <recommendedName>
        <fullName evidence="7">RDD domain-containing protein</fullName>
    </recommendedName>
</protein>
<comment type="subcellular location">
    <subcellularLocation>
        <location evidence="1">Cell membrane</location>
        <topology evidence="1">Multi-pass membrane protein</topology>
    </subcellularLocation>
</comment>
<evidence type="ECO:0000256" key="1">
    <source>
        <dbReference type="ARBA" id="ARBA00004651"/>
    </source>
</evidence>
<evidence type="ECO:0000256" key="2">
    <source>
        <dbReference type="ARBA" id="ARBA00022475"/>
    </source>
</evidence>
<keyword evidence="5 6" id="KW-0472">Membrane</keyword>
<evidence type="ECO:0000313" key="9">
    <source>
        <dbReference type="Proteomes" id="UP000199158"/>
    </source>
</evidence>
<feature type="domain" description="RDD" evidence="7">
    <location>
        <begin position="73"/>
        <end position="206"/>
    </location>
</feature>
<feature type="transmembrane region" description="Helical" evidence="6">
    <location>
        <begin position="80"/>
        <end position="99"/>
    </location>
</feature>
<dbReference type="Pfam" id="PF22564">
    <property type="entry name" value="HAAS"/>
    <property type="match status" value="1"/>
</dbReference>
<sequence>MSKAEFLTELENALEDKLPKTDLDEVLSNYSSFFDEKTARGRTEESASQQLGSPAKIARNIIDARNLAETVGLASMSRRLGAFMVDTFVSAIAILLAVLPSKLLGSGTIQGGILILLLPLILLLGVSNILTAILLWAGNGYTPGKWLLKIRVVRLDSKKLTFWDAILREFLIKGSGNVISNGILNMGSFIWGCATSRHKTVQDLAAQTKVIKVAR</sequence>
<dbReference type="InterPro" id="IPR010432">
    <property type="entry name" value="RDD"/>
</dbReference>
<gene>
    <name evidence="8" type="ORF">SAMN05216180_0360</name>
</gene>
<dbReference type="EMBL" id="FOCG01000001">
    <property type="protein sequence ID" value="SEM51754.1"/>
    <property type="molecule type" value="Genomic_DNA"/>
</dbReference>
<dbReference type="GO" id="GO:0005886">
    <property type="term" value="C:plasma membrane"/>
    <property type="evidence" value="ECO:0007669"/>
    <property type="project" value="UniProtKB-SubCell"/>
</dbReference>
<dbReference type="PANTHER" id="PTHR36115">
    <property type="entry name" value="PROLINE-RICH ANTIGEN HOMOLOG-RELATED"/>
    <property type="match status" value="1"/>
</dbReference>
<evidence type="ECO:0000256" key="4">
    <source>
        <dbReference type="ARBA" id="ARBA00022989"/>
    </source>
</evidence>
<reference evidence="8 9" key="1">
    <citation type="submission" date="2016-10" db="EMBL/GenBank/DDBJ databases">
        <authorList>
            <person name="de Groot N.N."/>
        </authorList>
    </citation>
    <scope>NUCLEOTIDE SEQUENCE [LARGE SCALE GENOMIC DNA]</scope>
    <source>
        <strain evidence="8 9">CGMCC 1.5070</strain>
    </source>
</reference>
<evidence type="ECO:0000256" key="5">
    <source>
        <dbReference type="ARBA" id="ARBA00023136"/>
    </source>
</evidence>